<evidence type="ECO:0000313" key="5">
    <source>
        <dbReference type="EMBL" id="AEA27001.1"/>
    </source>
</evidence>
<evidence type="ECO:0000313" key="6">
    <source>
        <dbReference type="Proteomes" id="UP000007809"/>
    </source>
</evidence>
<feature type="domain" description="Core-binding (CB)" evidence="3">
    <location>
        <begin position="258"/>
        <end position="348"/>
    </location>
</feature>
<evidence type="ECO:0000259" key="3">
    <source>
        <dbReference type="PROSITE" id="PS51900"/>
    </source>
</evidence>
<dbReference type="InterPro" id="IPR010998">
    <property type="entry name" value="Integrase_recombinase_N"/>
</dbReference>
<dbReference type="KEGG" id="pdx:Psed_3946"/>
<dbReference type="KEGG" id="pdx:Psed_4857"/>
<dbReference type="InterPro" id="IPR011010">
    <property type="entry name" value="DNA_brk_join_enz"/>
</dbReference>
<dbReference type="SUPFAM" id="SSF56349">
    <property type="entry name" value="DNA breaking-rejoining enzymes"/>
    <property type="match status" value="1"/>
</dbReference>
<evidence type="ECO:0000256" key="2">
    <source>
        <dbReference type="PROSITE-ProRule" id="PRU01248"/>
    </source>
</evidence>
<dbReference type="STRING" id="675635.Psed_3946"/>
<dbReference type="HOGENOM" id="CLU_028803_0_0_11"/>
<gene>
    <name evidence="4" type="ordered locus">Psed_3946</name>
    <name evidence="5" type="ordered locus">Psed_4857</name>
</gene>
<dbReference type="Gene3D" id="1.10.150.130">
    <property type="match status" value="1"/>
</dbReference>
<dbReference type="EMBL" id="CP002593">
    <property type="protein sequence ID" value="AEA26112.1"/>
    <property type="molecule type" value="Genomic_DNA"/>
</dbReference>
<dbReference type="InterPro" id="IPR044068">
    <property type="entry name" value="CB"/>
</dbReference>
<protein>
    <submittedName>
        <fullName evidence="5">Integrase domain protein SAM domain protein</fullName>
    </submittedName>
</protein>
<dbReference type="EMBL" id="CP002593">
    <property type="protein sequence ID" value="AEA27001.1"/>
    <property type="molecule type" value="Genomic_DNA"/>
</dbReference>
<accession>F4CJX6</accession>
<dbReference type="PROSITE" id="PS51900">
    <property type="entry name" value="CB"/>
    <property type="match status" value="1"/>
</dbReference>
<keyword evidence="1 2" id="KW-0238">DNA-binding</keyword>
<sequence length="548" mass="60617">MGKKQRDCADCGAPVGLLDQPRCCRCSRRVRENAAKEPCPACGNQRVLQADTGRCVLCSRRCRRCDRPRRSATETLCKTCRRTDQRAAAMQICPRCARLGHLRAATGWCGHCSRPQPGPQPPRPCAGCGRVRRHAGLGLCSACWQRHPARPFIRAEALAERLASPPDWLESFTAHVASRYCPSRACMLITELGRLLADEHSNLPAAVLDRARRPGRSMGPLARVLEDFFTDHQLALATDHPEQLAAGRRRRRVDRVPAPLRPAVAGFCEKMLHARERARRAGTRARSDHTVETALTIVGDLAQFLTEQRGKHGWELVDIGDIEAFLAGMPASRKRRLVVLRQFFRFARARRLILVDPARDLSASEPSAFRGSTLTLAEQRSLFRRWTTDLSADSAAGDGVHPHEALVGMLALLHGASSQEMRLMLIDDVDEHARAVRLGRRPHPVPLDPASWSVLQRCLAHRAQQRTDNPHVIVTKGTKAGRRAASTAYLSHVLDPCGAAPRMIRSTRLVDLVNVMDPKLVAAAFGMDPQSPLIYLADHVDAGRLPNP</sequence>
<dbReference type="AlphaFoldDB" id="F4CJX6"/>
<keyword evidence="6" id="KW-1185">Reference proteome</keyword>
<dbReference type="OrthoDB" id="4435702at2"/>
<name>F4CJX6_PSEUX</name>
<evidence type="ECO:0000313" key="4">
    <source>
        <dbReference type="EMBL" id="AEA26112.1"/>
    </source>
</evidence>
<reference evidence="5 6" key="1">
    <citation type="journal article" date="2011" name="J. Bacteriol.">
        <title>Genome sequence of the 1,4-dioxane-degrading Pseudonocardia dioxanivorans strain CB1190.</title>
        <authorList>
            <person name="Sales C.M."/>
            <person name="Mahendra S."/>
            <person name="Grostern A."/>
            <person name="Parales R.E."/>
            <person name="Goodwin L.A."/>
            <person name="Woyke T."/>
            <person name="Nolan M."/>
            <person name="Lapidus A."/>
            <person name="Chertkov O."/>
            <person name="Ovchinnikova G."/>
            <person name="Sczyrba A."/>
            <person name="Alvarez-Cohen L."/>
        </authorList>
    </citation>
    <scope>NUCLEOTIDE SEQUENCE [LARGE SCALE GENOMIC DNA]</scope>
    <source>
        <strain evidence="6">ATCC 55486 / DSM 44775 / JCM 13855 / CB1190</strain>
        <strain evidence="5">CB1190</strain>
    </source>
</reference>
<organism evidence="5 6">
    <name type="scientific">Pseudonocardia dioxanivorans (strain ATCC 55486 / DSM 44775 / JCM 13855 / CB1190)</name>
    <dbReference type="NCBI Taxonomy" id="675635"/>
    <lineage>
        <taxon>Bacteria</taxon>
        <taxon>Bacillati</taxon>
        <taxon>Actinomycetota</taxon>
        <taxon>Actinomycetes</taxon>
        <taxon>Pseudonocardiales</taxon>
        <taxon>Pseudonocardiaceae</taxon>
        <taxon>Pseudonocardia</taxon>
    </lineage>
</organism>
<dbReference type="Proteomes" id="UP000007809">
    <property type="component" value="Chromosome"/>
</dbReference>
<dbReference type="eggNOG" id="COG4974">
    <property type="taxonomic scope" value="Bacteria"/>
</dbReference>
<dbReference type="GO" id="GO:0003677">
    <property type="term" value="F:DNA binding"/>
    <property type="evidence" value="ECO:0007669"/>
    <property type="project" value="UniProtKB-UniRule"/>
</dbReference>
<proteinExistence type="predicted"/>
<evidence type="ECO:0000256" key="1">
    <source>
        <dbReference type="ARBA" id="ARBA00023125"/>
    </source>
</evidence>